<keyword evidence="8" id="KW-0456">Lyase</keyword>
<dbReference type="KEGG" id="hro:HELRODRAFT_175725"/>
<dbReference type="Proteomes" id="UP000015101">
    <property type="component" value="Unassembled WGS sequence"/>
</dbReference>
<dbReference type="EMBL" id="KB096900">
    <property type="protein sequence ID" value="ESO00734.1"/>
    <property type="molecule type" value="Genomic_DNA"/>
</dbReference>
<comment type="subcellular location">
    <subcellularLocation>
        <location evidence="2">Secreted</location>
        <location evidence="2">Extracellular space</location>
        <location evidence="2">Extracellular matrix</location>
    </subcellularLocation>
</comment>
<comment type="similarity">
    <text evidence="3">Belongs to the alpha-carbonic anhydrase family.</text>
</comment>
<keyword evidence="13" id="KW-1185">Reference proteome</keyword>
<dbReference type="AlphaFoldDB" id="T1F9K8"/>
<dbReference type="EC" id="4.2.1.1" evidence="4"/>
<dbReference type="OrthoDB" id="429145at2759"/>
<name>T1F9K8_HELRO</name>
<dbReference type="EMBL" id="AMQM01005404">
    <property type="status" value="NOT_ANNOTATED_CDS"/>
    <property type="molecule type" value="Genomic_DNA"/>
</dbReference>
<keyword evidence="5" id="KW-0964">Secreted</keyword>
<reference evidence="11 13" key="2">
    <citation type="journal article" date="2013" name="Nature">
        <title>Insights into bilaterian evolution from three spiralian genomes.</title>
        <authorList>
            <person name="Simakov O."/>
            <person name="Marletaz F."/>
            <person name="Cho S.J."/>
            <person name="Edsinger-Gonzales E."/>
            <person name="Havlak P."/>
            <person name="Hellsten U."/>
            <person name="Kuo D.H."/>
            <person name="Larsson T."/>
            <person name="Lv J."/>
            <person name="Arendt D."/>
            <person name="Savage R."/>
            <person name="Osoegawa K."/>
            <person name="de Jong P."/>
            <person name="Grimwood J."/>
            <person name="Chapman J.A."/>
            <person name="Shapiro H."/>
            <person name="Aerts A."/>
            <person name="Otillar R.P."/>
            <person name="Terry A.Y."/>
            <person name="Boore J.L."/>
            <person name="Grigoriev I.V."/>
            <person name="Lindberg D.R."/>
            <person name="Seaver E.C."/>
            <person name="Weisblat D.A."/>
            <person name="Putnam N.H."/>
            <person name="Rokhsar D.S."/>
        </authorList>
    </citation>
    <scope>NUCLEOTIDE SEQUENCE</scope>
</reference>
<dbReference type="InterPro" id="IPR036398">
    <property type="entry name" value="CA_dom_sf"/>
</dbReference>
<dbReference type="RefSeq" id="XP_009021371.1">
    <property type="nucleotide sequence ID" value="XM_009023123.1"/>
</dbReference>
<dbReference type="GeneID" id="20205507"/>
<gene>
    <name evidence="12" type="primary">20205507</name>
    <name evidence="11" type="ORF">HELRODRAFT_175725</name>
</gene>
<dbReference type="GO" id="GO:0008270">
    <property type="term" value="F:zinc ion binding"/>
    <property type="evidence" value="ECO:0007669"/>
    <property type="project" value="InterPro"/>
</dbReference>
<accession>T1F9K8</accession>
<dbReference type="SUPFAM" id="SSF51069">
    <property type="entry name" value="Carbonic anhydrase"/>
    <property type="match status" value="1"/>
</dbReference>
<protein>
    <recommendedName>
        <fullName evidence="4">carbonic anhydrase</fullName>
        <ecNumber evidence="4">4.2.1.1</ecNumber>
    </recommendedName>
</protein>
<dbReference type="Pfam" id="PF00194">
    <property type="entry name" value="Carb_anhydrase"/>
    <property type="match status" value="1"/>
</dbReference>
<dbReference type="STRING" id="6412.T1F9K8"/>
<dbReference type="eggNOG" id="KOG0382">
    <property type="taxonomic scope" value="Eukaryota"/>
</dbReference>
<keyword evidence="7" id="KW-0862">Zinc</keyword>
<dbReference type="HOGENOM" id="CLU_039326_8_2_1"/>
<evidence type="ECO:0000313" key="12">
    <source>
        <dbReference type="EnsemblMetazoa" id="HelroP175725"/>
    </source>
</evidence>
<evidence type="ECO:0000313" key="11">
    <source>
        <dbReference type="EMBL" id="ESO00734.1"/>
    </source>
</evidence>
<keyword evidence="5" id="KW-0272">Extracellular matrix</keyword>
<evidence type="ECO:0000256" key="2">
    <source>
        <dbReference type="ARBA" id="ARBA00004498"/>
    </source>
</evidence>
<reference evidence="12" key="3">
    <citation type="submission" date="2015-06" db="UniProtKB">
        <authorList>
            <consortium name="EnsemblMetazoa"/>
        </authorList>
    </citation>
    <scope>IDENTIFICATION</scope>
</reference>
<dbReference type="InParanoid" id="T1F9K8"/>
<feature type="domain" description="Alpha-carbonic anhydrase" evidence="10">
    <location>
        <begin position="1"/>
        <end position="125"/>
    </location>
</feature>
<dbReference type="PANTHER" id="PTHR18952">
    <property type="entry name" value="CARBONIC ANHYDRASE"/>
    <property type="match status" value="1"/>
</dbReference>
<dbReference type="CTD" id="20205507"/>
<dbReference type="PANTHER" id="PTHR18952:SF141">
    <property type="entry name" value="CARBONIC ANHYDRASE"/>
    <property type="match status" value="1"/>
</dbReference>
<dbReference type="GO" id="GO:0005737">
    <property type="term" value="C:cytoplasm"/>
    <property type="evidence" value="ECO:0000318"/>
    <property type="project" value="GO_Central"/>
</dbReference>
<evidence type="ECO:0000256" key="4">
    <source>
        <dbReference type="ARBA" id="ARBA00012925"/>
    </source>
</evidence>
<evidence type="ECO:0000256" key="1">
    <source>
        <dbReference type="ARBA" id="ARBA00001947"/>
    </source>
</evidence>
<dbReference type="GO" id="GO:0004089">
    <property type="term" value="F:carbonate dehydratase activity"/>
    <property type="evidence" value="ECO:0000318"/>
    <property type="project" value="GO_Central"/>
</dbReference>
<dbReference type="EnsemblMetazoa" id="HelroT175725">
    <property type="protein sequence ID" value="HelroP175725"/>
    <property type="gene ID" value="HelroG175725"/>
</dbReference>
<keyword evidence="6" id="KW-0479">Metal-binding</keyword>
<evidence type="ECO:0000259" key="10">
    <source>
        <dbReference type="PROSITE" id="PS51144"/>
    </source>
</evidence>
<proteinExistence type="inferred from homology"/>
<comment type="catalytic activity">
    <reaction evidence="9">
        <text>hydrogencarbonate + H(+) = CO2 + H2O</text>
        <dbReference type="Rhea" id="RHEA:10748"/>
        <dbReference type="ChEBI" id="CHEBI:15377"/>
        <dbReference type="ChEBI" id="CHEBI:15378"/>
        <dbReference type="ChEBI" id="CHEBI:16526"/>
        <dbReference type="ChEBI" id="CHEBI:17544"/>
        <dbReference type="EC" id="4.2.1.1"/>
    </reaction>
</comment>
<dbReference type="PROSITE" id="PS51144">
    <property type="entry name" value="ALPHA_CA_2"/>
    <property type="match status" value="1"/>
</dbReference>
<evidence type="ECO:0000256" key="8">
    <source>
        <dbReference type="ARBA" id="ARBA00023239"/>
    </source>
</evidence>
<evidence type="ECO:0000256" key="6">
    <source>
        <dbReference type="ARBA" id="ARBA00022723"/>
    </source>
</evidence>
<evidence type="ECO:0000256" key="3">
    <source>
        <dbReference type="ARBA" id="ARBA00010718"/>
    </source>
</evidence>
<evidence type="ECO:0000256" key="5">
    <source>
        <dbReference type="ARBA" id="ARBA00022530"/>
    </source>
</evidence>
<dbReference type="InterPro" id="IPR001148">
    <property type="entry name" value="CA_dom"/>
</dbReference>
<dbReference type="InterPro" id="IPR023561">
    <property type="entry name" value="Carbonic_anhydrase_a-class"/>
</dbReference>
<reference evidence="13" key="1">
    <citation type="submission" date="2012-12" db="EMBL/GenBank/DDBJ databases">
        <authorList>
            <person name="Hellsten U."/>
            <person name="Grimwood J."/>
            <person name="Chapman J.A."/>
            <person name="Shapiro H."/>
            <person name="Aerts A."/>
            <person name="Otillar R.P."/>
            <person name="Terry A.Y."/>
            <person name="Boore J.L."/>
            <person name="Simakov O."/>
            <person name="Marletaz F."/>
            <person name="Cho S.-J."/>
            <person name="Edsinger-Gonzales E."/>
            <person name="Havlak P."/>
            <person name="Kuo D.-H."/>
            <person name="Larsson T."/>
            <person name="Lv J."/>
            <person name="Arendt D."/>
            <person name="Savage R."/>
            <person name="Osoegawa K."/>
            <person name="de Jong P."/>
            <person name="Lindberg D.R."/>
            <person name="Seaver E.C."/>
            <person name="Weisblat D.A."/>
            <person name="Putnam N.H."/>
            <person name="Grigoriev I.V."/>
            <person name="Rokhsar D.S."/>
        </authorList>
    </citation>
    <scope>NUCLEOTIDE SEQUENCE</scope>
</reference>
<evidence type="ECO:0000256" key="7">
    <source>
        <dbReference type="ARBA" id="ARBA00022833"/>
    </source>
</evidence>
<comment type="cofactor">
    <cofactor evidence="1">
        <name>Zn(2+)</name>
        <dbReference type="ChEBI" id="CHEBI:29105"/>
    </cofactor>
</comment>
<dbReference type="Gene3D" id="3.10.200.10">
    <property type="entry name" value="Alpha carbonic anhydrase"/>
    <property type="match status" value="1"/>
</dbReference>
<sequence length="126" mass="14489">MDISKCVIVVIFAKIGDANTEVQKYINQLPNIKAYRSPEDIHNFNAILTLSKLFPSNKSFFHYKGSGTITPCLEPVDVRVYKHPITVSQAQIDKFKELKYANGNLMLTNRRELQDLRGREVKYVEL</sequence>
<evidence type="ECO:0000313" key="13">
    <source>
        <dbReference type="Proteomes" id="UP000015101"/>
    </source>
</evidence>
<organism evidence="12 13">
    <name type="scientific">Helobdella robusta</name>
    <name type="common">Californian leech</name>
    <dbReference type="NCBI Taxonomy" id="6412"/>
    <lineage>
        <taxon>Eukaryota</taxon>
        <taxon>Metazoa</taxon>
        <taxon>Spiralia</taxon>
        <taxon>Lophotrochozoa</taxon>
        <taxon>Annelida</taxon>
        <taxon>Clitellata</taxon>
        <taxon>Hirudinea</taxon>
        <taxon>Rhynchobdellida</taxon>
        <taxon>Glossiphoniidae</taxon>
        <taxon>Helobdella</taxon>
    </lineage>
</organism>
<evidence type="ECO:0000256" key="9">
    <source>
        <dbReference type="ARBA" id="ARBA00048348"/>
    </source>
</evidence>